<dbReference type="Pfam" id="PF00030">
    <property type="entry name" value="Crystall"/>
    <property type="match status" value="6"/>
</dbReference>
<feature type="domain" description="Beta/gamma crystallin 'Greek key'" evidence="4">
    <location>
        <begin position="1852"/>
        <end position="1894"/>
    </location>
</feature>
<proteinExistence type="inferred from homology"/>
<dbReference type="InterPro" id="IPR035992">
    <property type="entry name" value="Ricin_B-like_lectins"/>
</dbReference>
<feature type="compositionally biased region" description="Basic and acidic residues" evidence="3">
    <location>
        <begin position="454"/>
        <end position="493"/>
    </location>
</feature>
<dbReference type="SMART" id="SM00247">
    <property type="entry name" value="XTALbg"/>
    <property type="match status" value="6"/>
</dbReference>
<feature type="compositionally biased region" description="Polar residues" evidence="3">
    <location>
        <begin position="802"/>
        <end position="817"/>
    </location>
</feature>
<feature type="region of interest" description="Disordered" evidence="3">
    <location>
        <begin position="566"/>
        <end position="1242"/>
    </location>
</feature>
<feature type="region of interest" description="Disordered" evidence="3">
    <location>
        <begin position="102"/>
        <end position="160"/>
    </location>
</feature>
<feature type="compositionally biased region" description="Pro residues" evidence="3">
    <location>
        <begin position="1561"/>
        <end position="1573"/>
    </location>
</feature>
<feature type="domain" description="Beta/gamma crystallin 'Greek key'" evidence="4">
    <location>
        <begin position="2136"/>
        <end position="2180"/>
    </location>
</feature>
<dbReference type="Gene3D" id="2.60.20.10">
    <property type="entry name" value="Crystallins"/>
    <property type="match status" value="6"/>
</dbReference>
<keyword evidence="5" id="KW-1185">Reference proteome</keyword>
<feature type="compositionally biased region" description="Polar residues" evidence="3">
    <location>
        <begin position="1026"/>
        <end position="1051"/>
    </location>
</feature>
<feature type="compositionally biased region" description="Polar residues" evidence="3">
    <location>
        <begin position="1156"/>
        <end position="1169"/>
    </location>
</feature>
<dbReference type="Proteomes" id="UP000695023">
    <property type="component" value="Unplaced"/>
</dbReference>
<feature type="domain" description="Beta/gamma crystallin 'Greek key'" evidence="4">
    <location>
        <begin position="2098"/>
        <end position="2135"/>
    </location>
</feature>
<feature type="domain" description="Beta/gamma crystallin 'Greek key'" evidence="4">
    <location>
        <begin position="1753"/>
        <end position="1805"/>
    </location>
</feature>
<evidence type="ECO:0000256" key="1">
    <source>
        <dbReference type="ARBA" id="ARBA00009646"/>
    </source>
</evidence>
<keyword evidence="2" id="KW-0677">Repeat</keyword>
<feature type="compositionally biased region" description="Basic and acidic residues" evidence="3">
    <location>
        <begin position="775"/>
        <end position="797"/>
    </location>
</feature>
<feature type="region of interest" description="Disordered" evidence="3">
    <location>
        <begin position="1537"/>
        <end position="1609"/>
    </location>
</feature>
<feature type="compositionally biased region" description="Polar residues" evidence="3">
    <location>
        <begin position="47"/>
        <end position="56"/>
    </location>
</feature>
<feature type="compositionally biased region" description="Polar residues" evidence="3">
    <location>
        <begin position="711"/>
        <end position="733"/>
    </location>
</feature>
<feature type="compositionally biased region" description="Polar residues" evidence="3">
    <location>
        <begin position="1176"/>
        <end position="1192"/>
    </location>
</feature>
<evidence type="ECO:0000313" key="6">
    <source>
        <dbReference type="RefSeq" id="XP_005731095.1"/>
    </source>
</evidence>
<dbReference type="PANTHER" id="PTHR11818">
    <property type="entry name" value="BETA/GAMMA CRYSTALLIN"/>
    <property type="match status" value="1"/>
</dbReference>
<feature type="compositionally biased region" description="Basic and acidic residues" evidence="3">
    <location>
        <begin position="838"/>
        <end position="864"/>
    </location>
</feature>
<feature type="compositionally biased region" description="Basic and acidic residues" evidence="3">
    <location>
        <begin position="1116"/>
        <end position="1126"/>
    </location>
</feature>
<sequence length="2405" mass="264514">MFTAYIKGLNDMVFSTSESPEDQPSTGVLGRIGTWLSPWRGKAPKTPTENAPSTGDHTLKSEGEVESEETVRPWAGEQQQEEENPHLQGFFRGVFPCDEENATQSAHRDGPVVCSTETGVGGPKKEELWECSRQTTGQDREESNKRTSASGNPERNDSHLTHLYSSTKQGVAWYSDQAHTQPQAQRKAQAQTGKKLHVYLEETSVIQCGENSCAGQEVVRTKLTKSLQVLPKAKSSPSFHLAISSSAENKETHAKPAAGAQDYYGTLVGVPLKSHKDSQLEPEPDQEQIEEDIMGRKNSARRRRKNTQNDGGKAPAETIPPTAQPASEGFPKSDNLVSSLKSKSEAPEDSSSSEQNPTSQASPEGGERKTSCPATVKQLDNLQDLNCVADEGADMEGDDDFYRVERKTETPESKRRSIKVSQSEVKLFTKHVHLNPKKSPAEDNKDWNAALKNTKGDEKDTPKTENDGRVHTPKKADEERKPTTARIADKISLFEKQQQQPTGGHKQPFRIPRSADVSPNRQPTERLKVDFPASDQRSRSAERYSTEQPPVMEKLMTIRERVQKLTDASVSEDKPVQPQTPAVKGMSHKSTSSVADITSKSPELDSQGKLDTKELIQTKAVSKIALKPEGRDTTPLGEHTSIPTVQQTDWKTKETVVSEAIDQGTKPNSAETDPPAEELGDSKEVTNNSSPSPKGPSRTGSRSKRRKNRDPTSPISPSIQNKPECSASKSKVTATKPDKSDEINETASSPKKLSGKEPSQVQRRKSDEQPLSDSQQKEFKKEVEVSDKQEKQLDASFKKVNIHQSVNTTAGLPQPSVSKDEPDTAACSSTTKVPANKDSIDLPQKEEEAERQSLTFKMERKKASVEVTEPLVSPQSPLVEPTIEKPSAAEEESPIKLPKLDKEFSVQLESKDKEKRKKPSKKETQQPQNKDTELITHAEPADVVRLEKVVSEKTNQTEEKVKEKPQQRLPLDESAAKPKVSHSVQAITGKEESVARDDERKNPEKNEETQLVKDIIRPETKEPEPASQSEKSSGSSDLPAQTQHLSQSVTAPSEKAAVCTITQANEAVSGAKSDKELGKVETLINGPSELQTHSAESPRTEGEPVVIAQPNSASVEKAENSRDDSCTHGANDSEFSSTNPITKAATASEEVKAKVSNDTLFSLTDMTHGQNKESYVEEPSSTSVCKSANTERGGQEDQEKSSTVKSVTSEVSTSGDMTKPASSHTLSDESKNIENGSDITPLRDAEYITKSRPDSTAASHAVNVTENSAVMGLHLPVNEVSSHINRDISTHLEVKPVKKEPVDNNLRRSSKAPTSPESNRLIPGSIQHSSMKKFQLPRGLGKDDSSKQQDAPSSWLDVDFPKWKHKVQEQKLTSSGSESNLLDTPGELDDHDFVEKIKKLCAPFSLPPRKHNHLRPPQPPFAMPAIKEDRFEKTFDPEEFTFGLRKKPEFFINTSLSLFSKNSNTDTKSVLKPARVSFADKSMLLNSLDTHSRLRDKTPVKEEEDVKEQKDDQIKVKSRLAGSCVLSSLTSLYRGKRNGVQAESEGTGSGNVSPTAASELSPPPSSQPPPPSPSATASIKDTLAKQSEEETRAAEAVVSDSGPPLPSFNDIKLPDYLEKYLPRDQVKPVQSIQGQDQVKPELIKKMATPVAGDEADSVAKPGPVLPDTAAPCFPVVPPTKQPTLPERKQPPAQPQGVLRSNIRTVKGFHKRPGKVVLFEKPQFSGQAYEIYRDMPDATSLQLSPFISVKVVRGCWMLYEKPDFQGRTIALEEANMELANDWAEPQVGTEPHNSPPMVIGSIRLAVRDYSIPHIDLFTEPEGHGRVTPYHDDTIETGSFGIPLSTASIQVHSGVWLLFSDPGFEGMVSVLETGVYPFPETWGFPSPFVGSLRPLKMGGFKVENSSEVKAVLYEKPGFEGSCMEVDGEIFSFCESEGDVPADLDTMKLKSVGSLKIIGGFWVGYSESGFEGQQHILEEGEYLECSDWGGSELLSLRPILSDFMSPHLKMFSDRDFGELGMNIDLSVPVINMDETGYGMKTQSIDVGGGVWVVFEEPGFCGEPYVLEKGLYGSPEDWGALQHRVGSTMPVMLDDFENTSKFKVQLFSDPGFKGSVLTLEDNVTSLQDGFSVASCKVLAGSWMAFEGQDFTCRMYVLEVGNYPDLRSMGCVSTSSSILSLQTIGFEFSLPSITLFERCDLRGKRVVLKDGSVNLQLAGGCGRVQSVLVEGGVWVLYEGINYRGAQILLKPGEVLDWRKHSNWQKIGSLRPLLQKQVHFRLRNRQTGLMMSVTGDLDDVKLLRIQETEEADGLEQIWFYQNGRLHCKLLEECCLSPSGSVTIAGSRVGLTPDPDDQIHLWSITPEGFIRYVLNPDLVLEVKGGHLYDKNQVILNTPDASKLQQRWDVEII</sequence>
<reference evidence="6" key="1">
    <citation type="submission" date="2025-08" db="UniProtKB">
        <authorList>
            <consortium name="RefSeq"/>
        </authorList>
    </citation>
    <scope>IDENTIFICATION</scope>
</reference>
<accession>A0A9Y3R819</accession>
<evidence type="ECO:0000313" key="5">
    <source>
        <dbReference type="Proteomes" id="UP000695023"/>
    </source>
</evidence>
<organism evidence="5 6">
    <name type="scientific">Pundamilia nyererei</name>
    <dbReference type="NCBI Taxonomy" id="303518"/>
    <lineage>
        <taxon>Eukaryota</taxon>
        <taxon>Metazoa</taxon>
        <taxon>Chordata</taxon>
        <taxon>Craniata</taxon>
        <taxon>Vertebrata</taxon>
        <taxon>Euteleostomi</taxon>
        <taxon>Actinopterygii</taxon>
        <taxon>Neopterygii</taxon>
        <taxon>Teleostei</taxon>
        <taxon>Neoteleostei</taxon>
        <taxon>Acanthomorphata</taxon>
        <taxon>Ovalentaria</taxon>
        <taxon>Cichlomorphae</taxon>
        <taxon>Cichliformes</taxon>
        <taxon>Cichlidae</taxon>
        <taxon>African cichlids</taxon>
        <taxon>Pseudocrenilabrinae</taxon>
        <taxon>Haplochromini</taxon>
        <taxon>Pundamilia</taxon>
    </lineage>
</organism>
<feature type="compositionally biased region" description="Polar residues" evidence="3">
    <location>
        <begin position="1128"/>
        <end position="1141"/>
    </location>
</feature>
<evidence type="ECO:0000259" key="4">
    <source>
        <dbReference type="PROSITE" id="PS50915"/>
    </source>
</evidence>
<dbReference type="SUPFAM" id="SSF49695">
    <property type="entry name" value="gamma-Crystallin-like"/>
    <property type="match status" value="3"/>
</dbReference>
<feature type="compositionally biased region" description="Basic and acidic residues" evidence="3">
    <location>
        <begin position="536"/>
        <end position="545"/>
    </location>
</feature>
<feature type="domain" description="Beta/gamma crystallin 'Greek key'" evidence="4">
    <location>
        <begin position="2227"/>
        <end position="2268"/>
    </location>
</feature>
<dbReference type="SUPFAM" id="SSF50370">
    <property type="entry name" value="Ricin B-like lectins"/>
    <property type="match status" value="1"/>
</dbReference>
<feature type="compositionally biased region" description="Basic and acidic residues" evidence="3">
    <location>
        <begin position="602"/>
        <end position="616"/>
    </location>
</feature>
<protein>
    <submittedName>
        <fullName evidence="6">Uncharacterized protein LOC102193178 isoform X1</fullName>
    </submittedName>
</protein>
<feature type="compositionally biased region" description="Basic and acidic residues" evidence="3">
    <location>
        <begin position="400"/>
        <end position="415"/>
    </location>
</feature>
<dbReference type="InterPro" id="IPR011024">
    <property type="entry name" value="G_crystallin-like"/>
</dbReference>
<feature type="region of interest" description="Disordered" evidence="3">
    <location>
        <begin position="275"/>
        <end position="554"/>
    </location>
</feature>
<feature type="domain" description="Beta/gamma crystallin 'Greek key'" evidence="4">
    <location>
        <begin position="1957"/>
        <end position="1997"/>
    </location>
</feature>
<dbReference type="InterPro" id="IPR001064">
    <property type="entry name" value="Beta/gamma_crystallin"/>
</dbReference>
<feature type="compositionally biased region" description="Polar residues" evidence="3">
    <location>
        <begin position="588"/>
        <end position="601"/>
    </location>
</feature>
<dbReference type="Gene3D" id="2.80.10.50">
    <property type="match status" value="1"/>
</dbReference>
<dbReference type="InterPro" id="IPR050252">
    <property type="entry name" value="Beta/Gamma-Crystallin"/>
</dbReference>
<evidence type="ECO:0000256" key="3">
    <source>
        <dbReference type="SAM" id="MobiDB-lite"/>
    </source>
</evidence>
<feature type="domain" description="Beta/gamma crystallin 'Greek key'" evidence="4">
    <location>
        <begin position="1713"/>
        <end position="1752"/>
    </location>
</feature>
<dbReference type="GeneID" id="102193178"/>
<dbReference type="PROSITE" id="PS50915">
    <property type="entry name" value="CRYSTALLIN_BETA_GAMMA"/>
    <property type="match status" value="9"/>
</dbReference>
<name>A0A9Y3R819_9CICH</name>
<evidence type="ECO:0000256" key="2">
    <source>
        <dbReference type="ARBA" id="ARBA00022737"/>
    </source>
</evidence>
<comment type="similarity">
    <text evidence="1">Belongs to the beta/gamma-crystallin family.</text>
</comment>
<gene>
    <name evidence="6" type="primary">LOC102193178</name>
</gene>
<feature type="compositionally biased region" description="Basic and acidic residues" evidence="3">
    <location>
        <begin position="989"/>
        <end position="1024"/>
    </location>
</feature>
<feature type="compositionally biased region" description="Acidic residues" evidence="3">
    <location>
        <begin position="280"/>
        <end position="292"/>
    </location>
</feature>
<feature type="compositionally biased region" description="Basic and acidic residues" evidence="3">
    <location>
        <begin position="1193"/>
        <end position="1202"/>
    </location>
</feature>
<dbReference type="RefSeq" id="XP_005731095.1">
    <property type="nucleotide sequence ID" value="XM_005731038.1"/>
</dbReference>
<feature type="region of interest" description="Disordered" evidence="3">
    <location>
        <begin position="1489"/>
        <end position="1514"/>
    </location>
</feature>
<feature type="compositionally biased region" description="Basic and acidic residues" evidence="3">
    <location>
        <begin position="1291"/>
        <end position="1306"/>
    </location>
</feature>
<feature type="compositionally biased region" description="Basic and acidic residues" evidence="3">
    <location>
        <begin position="1490"/>
        <end position="1501"/>
    </location>
</feature>
<feature type="compositionally biased region" description="Basic and acidic residues" evidence="3">
    <location>
        <begin position="1582"/>
        <end position="1593"/>
    </location>
</feature>
<feature type="compositionally biased region" description="Basic and acidic residues" evidence="3">
    <location>
        <begin position="898"/>
        <end position="913"/>
    </location>
</feature>
<dbReference type="PROSITE" id="PS50231">
    <property type="entry name" value="RICIN_B_LECTIN"/>
    <property type="match status" value="1"/>
</dbReference>
<feature type="domain" description="Beta/gamma crystallin 'Greek key'" evidence="4">
    <location>
        <begin position="1906"/>
        <end position="1956"/>
    </location>
</feature>
<feature type="region of interest" description="Disordered" evidence="3">
    <location>
        <begin position="1291"/>
        <end position="1355"/>
    </location>
</feature>
<feature type="compositionally biased region" description="Polar residues" evidence="3">
    <location>
        <begin position="745"/>
        <end position="761"/>
    </location>
</feature>
<feature type="region of interest" description="Disordered" evidence="3">
    <location>
        <begin position="36"/>
        <end position="83"/>
    </location>
</feature>
<feature type="domain" description="Beta/gamma crystallin 'Greek key'" evidence="4">
    <location>
        <begin position="2046"/>
        <end position="2088"/>
    </location>
</feature>
<dbReference type="PANTHER" id="PTHR11818:SF2">
    <property type="entry name" value="BETA_GAMMA CRYSTALLIN DOMAIN-CONTAINING PROTEIN 1"/>
    <property type="match status" value="1"/>
</dbReference>
<feature type="compositionally biased region" description="Basic and acidic residues" evidence="3">
    <location>
        <begin position="930"/>
        <end position="976"/>
    </location>
</feature>
<feature type="compositionally biased region" description="Low complexity" evidence="3">
    <location>
        <begin position="1203"/>
        <end position="1214"/>
    </location>
</feature>